<dbReference type="InterPro" id="IPR003804">
    <property type="entry name" value="Lactate_perm"/>
</dbReference>
<dbReference type="Proteomes" id="UP000246483">
    <property type="component" value="Unassembled WGS sequence"/>
</dbReference>
<dbReference type="GO" id="GO:0005886">
    <property type="term" value="C:plasma membrane"/>
    <property type="evidence" value="ECO:0007669"/>
    <property type="project" value="UniProtKB-SubCell"/>
</dbReference>
<comment type="function">
    <text evidence="8">Uptake of L-lactate across the membrane. Can also transport D-lactate and glycolate.</text>
</comment>
<feature type="transmembrane region" description="Helical" evidence="8">
    <location>
        <begin position="231"/>
        <end position="249"/>
    </location>
</feature>
<keyword evidence="3 8" id="KW-0813">Transport</keyword>
<evidence type="ECO:0000256" key="7">
    <source>
        <dbReference type="ARBA" id="ARBA00023136"/>
    </source>
</evidence>
<dbReference type="GO" id="GO:0015129">
    <property type="term" value="F:lactate transmembrane transporter activity"/>
    <property type="evidence" value="ECO:0007669"/>
    <property type="project" value="UniProtKB-UniRule"/>
</dbReference>
<comment type="subcellular location">
    <subcellularLocation>
        <location evidence="8">Cell inner membrane</location>
        <topology evidence="8">Multi-pass membrane protein</topology>
    </subcellularLocation>
    <subcellularLocation>
        <location evidence="1">Cell membrane</location>
        <topology evidence="1">Multi-pass membrane protein</topology>
    </subcellularLocation>
</comment>
<evidence type="ECO:0000256" key="5">
    <source>
        <dbReference type="ARBA" id="ARBA00022692"/>
    </source>
</evidence>
<keyword evidence="8" id="KW-0997">Cell inner membrane</keyword>
<dbReference type="PANTHER" id="PTHR30003:SF0">
    <property type="entry name" value="GLYCOLATE PERMEASE GLCA-RELATED"/>
    <property type="match status" value="1"/>
</dbReference>
<dbReference type="RefSeq" id="WP_110012287.1">
    <property type="nucleotide sequence ID" value="NZ_QGUB01000005.1"/>
</dbReference>
<feature type="transmembrane region" description="Helical" evidence="8">
    <location>
        <begin position="204"/>
        <end position="225"/>
    </location>
</feature>
<accession>A0A317RAR0</accession>
<feature type="transmembrane region" description="Helical" evidence="8">
    <location>
        <begin position="143"/>
        <end position="167"/>
    </location>
</feature>
<sequence length="478" mass="48612">MPLPHLSPLLLVLLALMVLRRPPLQAALAGCSLALLLWACGAAQPMQAPALAAAALDTAVLLAITASVIVPGLVFVILIEGLGINQVLSQSLQSLALPRPHQVLLVVLGLGPMLESLTGFGVSMVATIPLLLALFERQVALRLAILGMGIMPWGTLGLATVVGAPLAGLPAERLATDTVFTSAPVFLAIATLSLWWTKARDARAWLALALCCLLFLAVLAALSRFTGPEMAGVGAGLAVMVVLLAPSWARRPGSGGAGLRAAMPYLVLIGCVLLLKGGVLLTQADGLWQVAGHAVVWKPLTSPGLALAAASMGIAWRHPGLLRPPAGRPALGQALRARATRPLLTIAGFLALSQIMVKGGFLDALTQALSALSLAAAGPVVAALGALSGYLTGSTLGGNAIFMPAIGLLPETARPLLAALQNSGAGHAAMASIPIAMVALGLARGTREEEGALVRFGFLLACLNTLLVALAGLVALAL</sequence>
<evidence type="ECO:0000256" key="3">
    <source>
        <dbReference type="ARBA" id="ARBA00022448"/>
    </source>
</evidence>
<evidence type="ECO:0000313" key="10">
    <source>
        <dbReference type="Proteomes" id="UP000246483"/>
    </source>
</evidence>
<dbReference type="OrthoDB" id="3691279at2"/>
<gene>
    <name evidence="9" type="ORF">DFR36_10540</name>
</gene>
<feature type="transmembrane region" description="Helical" evidence="8">
    <location>
        <begin position="425"/>
        <end position="444"/>
    </location>
</feature>
<evidence type="ECO:0000256" key="8">
    <source>
        <dbReference type="RuleBase" id="RU365092"/>
    </source>
</evidence>
<feature type="transmembrane region" description="Helical" evidence="8">
    <location>
        <begin position="261"/>
        <end position="284"/>
    </location>
</feature>
<dbReference type="AlphaFoldDB" id="A0A317RAR0"/>
<evidence type="ECO:0000256" key="2">
    <source>
        <dbReference type="ARBA" id="ARBA00010100"/>
    </source>
</evidence>
<dbReference type="Pfam" id="PF02652">
    <property type="entry name" value="Lactate_perm"/>
    <property type="match status" value="2"/>
</dbReference>
<proteinExistence type="inferred from homology"/>
<feature type="transmembrane region" description="Helical" evidence="8">
    <location>
        <begin position="368"/>
        <end position="389"/>
    </location>
</feature>
<keyword evidence="7 8" id="KW-0472">Membrane</keyword>
<feature type="transmembrane region" description="Helical" evidence="8">
    <location>
        <begin position="104"/>
        <end position="131"/>
    </location>
</feature>
<reference evidence="9 10" key="1">
    <citation type="submission" date="2018-05" db="EMBL/GenBank/DDBJ databases">
        <title>Genomic Encyclopedia of Type Strains, Phase IV (KMG-IV): sequencing the most valuable type-strain genomes for metagenomic binning, comparative biology and taxonomic classification.</title>
        <authorList>
            <person name="Goeker M."/>
        </authorList>
    </citation>
    <scope>NUCLEOTIDE SEQUENCE [LARGE SCALE GENOMIC DNA]</scope>
    <source>
        <strain evidence="9 10">DSM 26006</strain>
    </source>
</reference>
<dbReference type="EMBL" id="QGUB01000005">
    <property type="protein sequence ID" value="PWW45840.1"/>
    <property type="molecule type" value="Genomic_DNA"/>
</dbReference>
<feature type="transmembrane region" description="Helical" evidence="8">
    <location>
        <begin position="179"/>
        <end position="197"/>
    </location>
</feature>
<dbReference type="PANTHER" id="PTHR30003">
    <property type="entry name" value="L-LACTATE PERMEASE"/>
    <property type="match status" value="1"/>
</dbReference>
<keyword evidence="10" id="KW-1185">Reference proteome</keyword>
<feature type="transmembrane region" description="Helical" evidence="8">
    <location>
        <begin position="456"/>
        <end position="477"/>
    </location>
</feature>
<feature type="transmembrane region" description="Helical" evidence="8">
    <location>
        <begin position="343"/>
        <end position="362"/>
    </location>
</feature>
<evidence type="ECO:0000256" key="4">
    <source>
        <dbReference type="ARBA" id="ARBA00022475"/>
    </source>
</evidence>
<comment type="similarity">
    <text evidence="2 8">Belongs to the lactate permease family.</text>
</comment>
<evidence type="ECO:0000256" key="1">
    <source>
        <dbReference type="ARBA" id="ARBA00004651"/>
    </source>
</evidence>
<keyword evidence="6 8" id="KW-1133">Transmembrane helix</keyword>
<keyword evidence="5 8" id="KW-0812">Transmembrane</keyword>
<evidence type="ECO:0000313" key="9">
    <source>
        <dbReference type="EMBL" id="PWW45840.1"/>
    </source>
</evidence>
<name>A0A317RAR0_9BURK</name>
<evidence type="ECO:0000256" key="6">
    <source>
        <dbReference type="ARBA" id="ARBA00022989"/>
    </source>
</evidence>
<dbReference type="GO" id="GO:0015295">
    <property type="term" value="F:solute:proton symporter activity"/>
    <property type="evidence" value="ECO:0007669"/>
    <property type="project" value="TreeGrafter"/>
</dbReference>
<protein>
    <recommendedName>
        <fullName evidence="8">L-lactate permease</fullName>
    </recommendedName>
</protein>
<comment type="caution">
    <text evidence="9">The sequence shown here is derived from an EMBL/GenBank/DDBJ whole genome shotgun (WGS) entry which is preliminary data.</text>
</comment>
<organism evidence="9 10">
    <name type="scientific">Melaminivora alkalimesophila</name>
    <dbReference type="NCBI Taxonomy" id="1165852"/>
    <lineage>
        <taxon>Bacteria</taxon>
        <taxon>Pseudomonadati</taxon>
        <taxon>Pseudomonadota</taxon>
        <taxon>Betaproteobacteria</taxon>
        <taxon>Burkholderiales</taxon>
        <taxon>Comamonadaceae</taxon>
        <taxon>Melaminivora</taxon>
    </lineage>
</organism>
<feature type="transmembrane region" description="Helical" evidence="8">
    <location>
        <begin position="61"/>
        <end position="84"/>
    </location>
</feature>
<keyword evidence="4" id="KW-1003">Cell membrane</keyword>